<evidence type="ECO:0000313" key="2">
    <source>
        <dbReference type="Proteomes" id="UP000000602"/>
    </source>
</evidence>
<dbReference type="KEGG" id="dps:DP1297"/>
<dbReference type="HOGENOM" id="CLU_054590_9_1_7"/>
<proteinExistence type="predicted"/>
<sequence>MRKIFVSDIFGRTPALENLCRAVGSDIGIVDPYAGKEMRFQTEQEAYDFFMANVGMNAYCDLLQSRLEQTTIPIILVGFSVGASALWQISESLSCEKVKRVVCFYGSQIRHSTEINPSVVVEHFLPVHEAGFSVEEMANRLLGKENIILHNTTYLHGFMNELSKNYSKLGYRKYVELLRKCIY</sequence>
<gene>
    <name evidence="1" type="ordered locus">DP1297</name>
</gene>
<dbReference type="RefSeq" id="WP_011188538.1">
    <property type="nucleotide sequence ID" value="NC_006138.1"/>
</dbReference>
<dbReference type="OrthoDB" id="115291at2"/>
<dbReference type="Proteomes" id="UP000000602">
    <property type="component" value="Chromosome"/>
</dbReference>
<dbReference type="EMBL" id="CR522870">
    <property type="protein sequence ID" value="CAG36026.1"/>
    <property type="molecule type" value="Genomic_DNA"/>
</dbReference>
<organism evidence="1 2">
    <name type="scientific">Desulfotalea psychrophila (strain LSv54 / DSM 12343)</name>
    <dbReference type="NCBI Taxonomy" id="177439"/>
    <lineage>
        <taxon>Bacteria</taxon>
        <taxon>Pseudomonadati</taxon>
        <taxon>Thermodesulfobacteriota</taxon>
        <taxon>Desulfobulbia</taxon>
        <taxon>Desulfobulbales</taxon>
        <taxon>Desulfocapsaceae</taxon>
        <taxon>Desulfotalea</taxon>
    </lineage>
</organism>
<protein>
    <recommendedName>
        <fullName evidence="3">Dienelactone hydrolase domain-containing protein</fullName>
    </recommendedName>
</protein>
<dbReference type="InterPro" id="IPR029058">
    <property type="entry name" value="AB_hydrolase_fold"/>
</dbReference>
<dbReference type="Gene3D" id="3.40.50.1820">
    <property type="entry name" value="alpha/beta hydrolase"/>
    <property type="match status" value="1"/>
</dbReference>
<dbReference type="STRING" id="177439.DP1297"/>
<evidence type="ECO:0008006" key="3">
    <source>
        <dbReference type="Google" id="ProtNLM"/>
    </source>
</evidence>
<dbReference type="AlphaFoldDB" id="Q6ANP8"/>
<keyword evidence="2" id="KW-1185">Reference proteome</keyword>
<name>Q6ANP8_DESPS</name>
<evidence type="ECO:0000313" key="1">
    <source>
        <dbReference type="EMBL" id="CAG36026.1"/>
    </source>
</evidence>
<dbReference type="eggNOG" id="COG0412">
    <property type="taxonomic scope" value="Bacteria"/>
</dbReference>
<reference evidence="2" key="1">
    <citation type="journal article" date="2004" name="Environ. Microbiol.">
        <title>The genome of Desulfotalea psychrophila, a sulfate-reducing bacterium from permanently cold Arctic sediments.</title>
        <authorList>
            <person name="Rabus R."/>
            <person name="Ruepp A."/>
            <person name="Frickey T."/>
            <person name="Rattei T."/>
            <person name="Fartmann B."/>
            <person name="Stark M."/>
            <person name="Bauer M."/>
            <person name="Zibat A."/>
            <person name="Lombardot T."/>
            <person name="Becker I."/>
            <person name="Amann J."/>
            <person name="Gellner K."/>
            <person name="Teeling H."/>
            <person name="Leuschner W.D."/>
            <person name="Gloeckner F.-O."/>
            <person name="Lupas A.N."/>
            <person name="Amann R."/>
            <person name="Klenk H.-P."/>
        </authorList>
    </citation>
    <scope>NUCLEOTIDE SEQUENCE [LARGE SCALE GENOMIC DNA]</scope>
    <source>
        <strain evidence="2">DSM 12343 / LSv54</strain>
    </source>
</reference>
<accession>Q6ANP8</accession>